<comment type="function">
    <text evidence="1 11">DNA-dependent RNA polymerase catalyzes the transcription of DNA into RNA using the four ribonucleoside triphosphates as substrates.</text>
</comment>
<dbReference type="SMART" id="SM01311">
    <property type="entry name" value="RPOL_N"/>
    <property type="match status" value="1"/>
</dbReference>
<keyword evidence="6 11" id="KW-0548">Nucleotidyltransferase</keyword>
<proteinExistence type="inferred from homology"/>
<dbReference type="GO" id="GO:0034245">
    <property type="term" value="C:mitochondrial DNA-directed RNA polymerase complex"/>
    <property type="evidence" value="ECO:0007669"/>
    <property type="project" value="TreeGrafter"/>
</dbReference>
<dbReference type="Proteomes" id="UP000224854">
    <property type="component" value="Unassembled WGS sequence"/>
</dbReference>
<comment type="subcellular location">
    <subcellularLocation>
        <location evidence="2">Mitochondrion</location>
    </subcellularLocation>
</comment>
<feature type="compositionally biased region" description="Acidic residues" evidence="12">
    <location>
        <begin position="1240"/>
        <end position="1249"/>
    </location>
</feature>
<accession>A0A2C5Z4S2</accession>
<dbReference type="OrthoDB" id="276422at2759"/>
<evidence type="ECO:0000256" key="8">
    <source>
        <dbReference type="ARBA" id="ARBA00023128"/>
    </source>
</evidence>
<dbReference type="PANTHER" id="PTHR10102">
    <property type="entry name" value="DNA-DIRECTED RNA POLYMERASE, MITOCHONDRIAL"/>
    <property type="match status" value="1"/>
</dbReference>
<dbReference type="Pfam" id="PF14700">
    <property type="entry name" value="RPOL_N"/>
    <property type="match status" value="1"/>
</dbReference>
<keyword evidence="15" id="KW-1185">Reference proteome</keyword>
<evidence type="ECO:0000256" key="4">
    <source>
        <dbReference type="ARBA" id="ARBA00022478"/>
    </source>
</evidence>
<dbReference type="Gene3D" id="1.10.150.20">
    <property type="entry name" value="5' to 3' exonuclease, C-terminal subdomain"/>
    <property type="match status" value="1"/>
</dbReference>
<dbReference type="PROSITE" id="PS00900">
    <property type="entry name" value="RNA_POL_PHAGE_1"/>
    <property type="match status" value="1"/>
</dbReference>
<comment type="caution">
    <text evidence="14">The sequence shown here is derived from an EMBL/GenBank/DDBJ whole genome shotgun (WGS) entry which is preliminary data.</text>
</comment>
<feature type="domain" description="DNA-directed RNA polymerase N-terminal" evidence="13">
    <location>
        <begin position="282"/>
        <end position="612"/>
    </location>
</feature>
<dbReference type="InterPro" id="IPR037159">
    <property type="entry name" value="RNA_POL_N_sf"/>
</dbReference>
<dbReference type="EC" id="2.7.7.6" evidence="11"/>
<keyword evidence="5 11" id="KW-0808">Transferase</keyword>
<keyword evidence="7" id="KW-0809">Transit peptide</keyword>
<dbReference type="Pfam" id="PF00940">
    <property type="entry name" value="RNA_pol"/>
    <property type="match status" value="1"/>
</dbReference>
<evidence type="ECO:0000256" key="6">
    <source>
        <dbReference type="ARBA" id="ARBA00022695"/>
    </source>
</evidence>
<dbReference type="Gene3D" id="1.10.287.260">
    <property type="match status" value="1"/>
</dbReference>
<reference evidence="14 15" key="1">
    <citation type="submission" date="2017-06" db="EMBL/GenBank/DDBJ databases">
        <title>Ant-infecting Ophiocordyceps genomes reveal a high diversity of potential behavioral manipulation genes and a possible major role for enterotoxins.</title>
        <authorList>
            <person name="De Bekker C."/>
            <person name="Evans H.C."/>
            <person name="Brachmann A."/>
            <person name="Hughes D.P."/>
        </authorList>
    </citation>
    <scope>NUCLEOTIDE SEQUENCE [LARGE SCALE GENOMIC DNA]</scope>
    <source>
        <strain evidence="14 15">1348a</strain>
    </source>
</reference>
<keyword evidence="9 11" id="KW-0804">Transcription</keyword>
<evidence type="ECO:0000256" key="7">
    <source>
        <dbReference type="ARBA" id="ARBA00022946"/>
    </source>
</evidence>
<dbReference type="FunFam" id="1.10.287.280:FF:000001">
    <property type="entry name" value="DNA-directed RNA polymerase"/>
    <property type="match status" value="1"/>
</dbReference>
<evidence type="ECO:0000256" key="12">
    <source>
        <dbReference type="SAM" id="MobiDB-lite"/>
    </source>
</evidence>
<comment type="catalytic activity">
    <reaction evidence="10 11">
        <text>RNA(n) + a ribonucleoside 5'-triphosphate = RNA(n+1) + diphosphate</text>
        <dbReference type="Rhea" id="RHEA:21248"/>
        <dbReference type="Rhea" id="RHEA-COMP:14527"/>
        <dbReference type="Rhea" id="RHEA-COMP:17342"/>
        <dbReference type="ChEBI" id="CHEBI:33019"/>
        <dbReference type="ChEBI" id="CHEBI:61557"/>
        <dbReference type="ChEBI" id="CHEBI:140395"/>
        <dbReference type="EC" id="2.7.7.6"/>
    </reaction>
</comment>
<dbReference type="InterPro" id="IPR024075">
    <property type="entry name" value="DNA-dir_RNA_pol_helix_hairp_sf"/>
</dbReference>
<comment type="similarity">
    <text evidence="3 11">Belongs to the phage and mitochondrial RNA polymerase family.</text>
</comment>
<dbReference type="GO" id="GO:0006390">
    <property type="term" value="P:mitochondrial transcription"/>
    <property type="evidence" value="ECO:0007669"/>
    <property type="project" value="TreeGrafter"/>
</dbReference>
<evidence type="ECO:0000256" key="5">
    <source>
        <dbReference type="ARBA" id="ARBA00022679"/>
    </source>
</evidence>
<dbReference type="InterPro" id="IPR043502">
    <property type="entry name" value="DNA/RNA_pol_sf"/>
</dbReference>
<keyword evidence="4 11" id="KW-0240">DNA-directed RNA polymerase</keyword>
<gene>
    <name evidence="14" type="ORF">CDD82_4958</name>
</gene>
<evidence type="ECO:0000256" key="10">
    <source>
        <dbReference type="ARBA" id="ARBA00048552"/>
    </source>
</evidence>
<dbReference type="SUPFAM" id="SSF56672">
    <property type="entry name" value="DNA/RNA polymerases"/>
    <property type="match status" value="1"/>
</dbReference>
<dbReference type="GO" id="GO:0003899">
    <property type="term" value="F:DNA-directed RNA polymerase activity"/>
    <property type="evidence" value="ECO:0007669"/>
    <property type="project" value="UniProtKB-EC"/>
</dbReference>
<evidence type="ECO:0000256" key="9">
    <source>
        <dbReference type="ARBA" id="ARBA00023163"/>
    </source>
</evidence>
<dbReference type="FunFam" id="1.10.150.20:FF:000041">
    <property type="entry name" value="DNA-directed RNA polymerase"/>
    <property type="match status" value="1"/>
</dbReference>
<evidence type="ECO:0000313" key="14">
    <source>
        <dbReference type="EMBL" id="PHH74384.1"/>
    </source>
</evidence>
<dbReference type="Gene3D" id="1.10.1320.10">
    <property type="entry name" value="DNA-directed RNA polymerase, N-terminal domain"/>
    <property type="match status" value="1"/>
</dbReference>
<dbReference type="Gene3D" id="1.10.287.280">
    <property type="match status" value="1"/>
</dbReference>
<dbReference type="PROSITE" id="PS00489">
    <property type="entry name" value="RNA_POL_PHAGE_2"/>
    <property type="match status" value="1"/>
</dbReference>
<evidence type="ECO:0000313" key="15">
    <source>
        <dbReference type="Proteomes" id="UP000224854"/>
    </source>
</evidence>
<dbReference type="PANTHER" id="PTHR10102:SF0">
    <property type="entry name" value="DNA-DIRECTED RNA POLYMERASE, MITOCHONDRIAL"/>
    <property type="match status" value="1"/>
</dbReference>
<feature type="region of interest" description="Disordered" evidence="12">
    <location>
        <begin position="1230"/>
        <end position="1257"/>
    </location>
</feature>
<dbReference type="InterPro" id="IPR029262">
    <property type="entry name" value="RPOL_N"/>
</dbReference>
<name>A0A2C5Z4S2_9HYPO</name>
<evidence type="ECO:0000256" key="11">
    <source>
        <dbReference type="RuleBase" id="RU003805"/>
    </source>
</evidence>
<dbReference type="EMBL" id="NJEU01000435">
    <property type="protein sequence ID" value="PHH74384.1"/>
    <property type="molecule type" value="Genomic_DNA"/>
</dbReference>
<dbReference type="InterPro" id="IPR002092">
    <property type="entry name" value="DNA-dir_Rpol_phage-type"/>
</dbReference>
<keyword evidence="8" id="KW-0496">Mitochondrion</keyword>
<evidence type="ECO:0000256" key="3">
    <source>
        <dbReference type="ARBA" id="ARBA00009493"/>
    </source>
</evidence>
<organism evidence="14 15">
    <name type="scientific">Ophiocordyceps australis</name>
    <dbReference type="NCBI Taxonomy" id="1399860"/>
    <lineage>
        <taxon>Eukaryota</taxon>
        <taxon>Fungi</taxon>
        <taxon>Dikarya</taxon>
        <taxon>Ascomycota</taxon>
        <taxon>Pezizomycotina</taxon>
        <taxon>Sordariomycetes</taxon>
        <taxon>Hypocreomycetidae</taxon>
        <taxon>Hypocreales</taxon>
        <taxon>Ophiocordycipitaceae</taxon>
        <taxon>Ophiocordyceps</taxon>
    </lineage>
</organism>
<dbReference type="GO" id="GO:0001018">
    <property type="term" value="F:mitochondrial promoter sequence-specific DNA binding"/>
    <property type="evidence" value="ECO:0007669"/>
    <property type="project" value="TreeGrafter"/>
</dbReference>
<evidence type="ECO:0000256" key="1">
    <source>
        <dbReference type="ARBA" id="ARBA00004026"/>
    </source>
</evidence>
<dbReference type="InterPro" id="IPR046950">
    <property type="entry name" value="DNA-dir_Rpol_C_phage-type"/>
</dbReference>
<evidence type="ECO:0000256" key="2">
    <source>
        <dbReference type="ARBA" id="ARBA00004173"/>
    </source>
</evidence>
<sequence>MVLSRQARGRLPVPRTTPTRPSLLPLKICTPLWPYRRLESDPSSFLVHERGMATAVNDYRVDSSMYNPINSPAMSPFIHSSLLVPKTNKFGVPGDVLDLLPMFDACIQVKKIQRAAEVLKRLSGLPNLSDEELIILHNRFLKASVDAMRLSTDRSNAEDLHTWRYMEMAPRHSALNVLSIAEILSDTDLAVITKLFPAYNYIKTIEDDQEVAESHNDMAPYQAVESELPEMPLDEVESEEADQILETKQRGGSLHLLKKELSIFDRLENVDISQLPESERLELQRRLERNSIEAAIAKWRVTNNQLLKMGKVSALGTSSNNRLSRLISKWFYAMEKQLVEELELVKVSEERSRSSLDRQRCLFGPLLQQSDPGRLAALTILCVINNGALAGVDRGLGVSNLVHTISARVQEDIETQKLEMAKKHRKRKHLLEYVERKQKTKPITLDESPEVEKWLDDESAPLDPSEAEQRGRWSNRARAYTGSILLKTLVETAKVDVKMRHPQTGELVTQSQPAFTHMQRPRKGKKIGTLVFNPAVTELLRSEPIGDYLAKQLPMITKPRPWTSFDKGGFFYSKTSFVRVKQGDEEQRLYTEAAIRCGNMRQIFKGLDVLGRTAWKINEPLLKVMMEAWNSGQGIANMPPLEPTVPQPPEPPTDAPPHERYRWMRALKVVENEKAGLHSQRCYMNLQLEVARAFRKQTIYFPHNVDYRGRTYPIPTYLNHMGADHTRAVLVFAERRKLGTRGLKWLKIHLANVYGLDKSSLSEREKFTDEHTQDIIESASNPLNGRRWWLKAEDPWQCLGACMELKAALDLADPTEFLSSLPIHQDGTCNGLQHYAALGGDLWGAKQVNLEPGDRPADVYSAVADLVKADIEKDAAGDNTYAKVLQGKITRKVVKQTVMTNVYGVTFVGAKKQVCKQLDDLYPDLGKEYGLPNIVLATYVAKLIFGALATMFKGAHDIQHWLGDIGSRVSRALTPTQLNQLSDAYRKGSGDDEMVLRKGKIIRASDLKSFEDLAAQFRSTIVWTTPLRMPVVQPYRKCTSREIRTCFQALSFPIHGHANMIDRRKQLQGFPPNFIHSLDASHMLLSALKCDELGLTFAAVHDSFWTHAADIDVMNAVLREAFINIHQDDVVGRLADEFRTRHDGSIYLARVETNSPAGKEIKELRKKIKRSAVEELLLEHKRLTLMRSSDPLDRETAKQIITPASIYEKAEEKSDIAAIEDAKLLSLGKISENERAGDEGQAESDEESESASGEEGLDLEAEADMDMSSEDITSDAVHMMQELLSRASTPSFESQLHGYNKKAVKPKKKPTIKVWLPLTIPKIPEKGEFDVKRLRQSQYFFS</sequence>
<protein>
    <recommendedName>
        <fullName evidence="11">DNA-directed RNA polymerase</fullName>
        <ecNumber evidence="11">2.7.7.6</ecNumber>
    </recommendedName>
</protein>
<evidence type="ECO:0000259" key="13">
    <source>
        <dbReference type="SMART" id="SM01311"/>
    </source>
</evidence>